<evidence type="ECO:0000259" key="7">
    <source>
        <dbReference type="PROSITE" id="PS50011"/>
    </source>
</evidence>
<evidence type="ECO:0000256" key="4">
    <source>
        <dbReference type="ARBA" id="ARBA00022840"/>
    </source>
</evidence>
<keyword evidence="3 8" id="KW-0418">Kinase</keyword>
<keyword evidence="1 8" id="KW-0808">Transferase</keyword>
<evidence type="ECO:0000256" key="5">
    <source>
        <dbReference type="PROSITE-ProRule" id="PRU10141"/>
    </source>
</evidence>
<dbReference type="SMART" id="SM00220">
    <property type="entry name" value="S_TKc"/>
    <property type="match status" value="1"/>
</dbReference>
<keyword evidence="4 5" id="KW-0067">ATP-binding</keyword>
<dbReference type="Gene3D" id="3.30.200.20">
    <property type="entry name" value="Phosphorylase Kinase, domain 1"/>
    <property type="match status" value="1"/>
</dbReference>
<feature type="region of interest" description="Disordered" evidence="6">
    <location>
        <begin position="305"/>
        <end position="324"/>
    </location>
</feature>
<dbReference type="EMBL" id="CP036434">
    <property type="protein sequence ID" value="QDV06109.1"/>
    <property type="molecule type" value="Genomic_DNA"/>
</dbReference>
<evidence type="ECO:0000313" key="9">
    <source>
        <dbReference type="Proteomes" id="UP000320390"/>
    </source>
</evidence>
<dbReference type="Pfam" id="PF00069">
    <property type="entry name" value="Pkinase"/>
    <property type="match status" value="1"/>
</dbReference>
<dbReference type="PANTHER" id="PTHR43289">
    <property type="entry name" value="MITOGEN-ACTIVATED PROTEIN KINASE KINASE KINASE 20-RELATED"/>
    <property type="match status" value="1"/>
</dbReference>
<name>A0A518EPU9_9BACT</name>
<dbReference type="PROSITE" id="PS50011">
    <property type="entry name" value="PROTEIN_KINASE_DOM"/>
    <property type="match status" value="1"/>
</dbReference>
<dbReference type="GO" id="GO:0004674">
    <property type="term" value="F:protein serine/threonine kinase activity"/>
    <property type="evidence" value="ECO:0007669"/>
    <property type="project" value="UniProtKB-EC"/>
</dbReference>
<evidence type="ECO:0000256" key="1">
    <source>
        <dbReference type="ARBA" id="ARBA00022679"/>
    </source>
</evidence>
<dbReference type="RefSeq" id="WP_419191103.1">
    <property type="nucleotide sequence ID" value="NZ_CP036434.1"/>
</dbReference>
<dbReference type="InterPro" id="IPR011009">
    <property type="entry name" value="Kinase-like_dom_sf"/>
</dbReference>
<dbReference type="SUPFAM" id="SSF56112">
    <property type="entry name" value="Protein kinase-like (PK-like)"/>
    <property type="match status" value="1"/>
</dbReference>
<protein>
    <submittedName>
        <fullName evidence="8">Serine/threonine-protein kinase PrkC</fullName>
        <ecNumber evidence="8">2.7.11.1</ecNumber>
    </submittedName>
</protein>
<dbReference type="PANTHER" id="PTHR43289:SF34">
    <property type="entry name" value="SERINE_THREONINE-PROTEIN KINASE YBDM-RELATED"/>
    <property type="match status" value="1"/>
</dbReference>
<evidence type="ECO:0000313" key="8">
    <source>
        <dbReference type="EMBL" id="QDV06109.1"/>
    </source>
</evidence>
<dbReference type="InterPro" id="IPR000719">
    <property type="entry name" value="Prot_kinase_dom"/>
</dbReference>
<feature type="domain" description="Protein kinase" evidence="7">
    <location>
        <begin position="88"/>
        <end position="378"/>
    </location>
</feature>
<dbReference type="PROSITE" id="PS00108">
    <property type="entry name" value="PROTEIN_KINASE_ST"/>
    <property type="match status" value="1"/>
</dbReference>
<dbReference type="CDD" id="cd14014">
    <property type="entry name" value="STKc_PknB_like"/>
    <property type="match status" value="1"/>
</dbReference>
<feature type="binding site" evidence="5">
    <location>
        <position position="120"/>
    </location>
    <ligand>
        <name>ATP</name>
        <dbReference type="ChEBI" id="CHEBI:30616"/>
    </ligand>
</feature>
<keyword evidence="9" id="KW-1185">Reference proteome</keyword>
<sequence length="915" mass="99287">MEPLSEASADGAAWKATRQLLESALDLAPQEREGFVRRHASSPEHAERVLALLEREHAADDDVDLGAPLKAFLDTPGKTAPPERLGPWEVRSRLGRGGMADVWLAVRADGTYRRRVAIKKLHPGLADREVVARFERERQILASLRHPGIAKMLGAGTEPDGTPYIVMELIEGQRIDEYADERHLSVRERVQLIVSVADAVMAAHRMHVVHRDIKPSNVLVDLEGRPTLLDFGVAKVLDPEKNADSMVTFDVNRYLTPNYASPEQFRGQPLRATSDVYSLGVLTYELLTGAPPLQLARVSTAEALEQSRTLEPSPPSDAFSGSPDVDELARLRGSSRAQIVRALKHRDLEAILEAALRKEPARRPPDAGAFRDELQRWLAGEPVLSRKDGPFRRARRIVARHRLVAGLSAALMLAVALGYASSWTEARRARAANEQLALQTRVAEAHLDDLRESLRLLLGDTVESLSGIPGTDHAVDRILRRGITIAERQEDPELQARLGEALIRKAEHAVRSQGPSAAAADEMERGIELVRTGLAAQGRTGNPVTAGFAMELAMLRTRLGDLQEAEGMVAAARSELASFRPASELQSIDARISSARAALTEGRVREAAGEFRALDEITGSALLDLHALEERLDEVRAADEPEGSGIAGRSAYLRSRIRAMKANLLSVRAATDGDGSKGREVAAPGETVEESAAQLLETSRALAEDHGSNRVLDANALTMRLNAARLLAQRGELETSRAIYAECAASLPELSKADPQVQELISWMAALDVRAEIAERSHDREALLAVARDATDLANVHELKLSPSFHRTRSIADLVLISGQIQARHGETSNASTQLTRAYTLYEGLAETSPTHFPVAVGRCEAALSLHGLLKGSGHDEADWLGRAHAHLEALPGDAAAHAAVGDLSQRVYAALADE</sequence>
<dbReference type="AlphaFoldDB" id="A0A518EPU9"/>
<dbReference type="Proteomes" id="UP000320390">
    <property type="component" value="Chromosome"/>
</dbReference>
<dbReference type="InterPro" id="IPR008271">
    <property type="entry name" value="Ser/Thr_kinase_AS"/>
</dbReference>
<organism evidence="8 9">
    <name type="scientific">Saltatorellus ferox</name>
    <dbReference type="NCBI Taxonomy" id="2528018"/>
    <lineage>
        <taxon>Bacteria</taxon>
        <taxon>Pseudomonadati</taxon>
        <taxon>Planctomycetota</taxon>
        <taxon>Planctomycetia</taxon>
        <taxon>Planctomycetia incertae sedis</taxon>
        <taxon>Saltatorellus</taxon>
    </lineage>
</organism>
<evidence type="ECO:0000256" key="2">
    <source>
        <dbReference type="ARBA" id="ARBA00022741"/>
    </source>
</evidence>
<gene>
    <name evidence="8" type="primary">prkC_5</name>
    <name evidence="8" type="ORF">Poly30_16130</name>
</gene>
<dbReference type="PROSITE" id="PS00107">
    <property type="entry name" value="PROTEIN_KINASE_ATP"/>
    <property type="match status" value="1"/>
</dbReference>
<dbReference type="GO" id="GO:0005524">
    <property type="term" value="F:ATP binding"/>
    <property type="evidence" value="ECO:0007669"/>
    <property type="project" value="UniProtKB-UniRule"/>
</dbReference>
<dbReference type="InterPro" id="IPR017441">
    <property type="entry name" value="Protein_kinase_ATP_BS"/>
</dbReference>
<keyword evidence="2 5" id="KW-0547">Nucleotide-binding</keyword>
<reference evidence="8 9" key="1">
    <citation type="submission" date="2019-02" db="EMBL/GenBank/DDBJ databases">
        <title>Deep-cultivation of Planctomycetes and their phenomic and genomic characterization uncovers novel biology.</title>
        <authorList>
            <person name="Wiegand S."/>
            <person name="Jogler M."/>
            <person name="Boedeker C."/>
            <person name="Pinto D."/>
            <person name="Vollmers J."/>
            <person name="Rivas-Marin E."/>
            <person name="Kohn T."/>
            <person name="Peeters S.H."/>
            <person name="Heuer A."/>
            <person name="Rast P."/>
            <person name="Oberbeckmann S."/>
            <person name="Bunk B."/>
            <person name="Jeske O."/>
            <person name="Meyerdierks A."/>
            <person name="Storesund J.E."/>
            <person name="Kallscheuer N."/>
            <person name="Luecker S."/>
            <person name="Lage O.M."/>
            <person name="Pohl T."/>
            <person name="Merkel B.J."/>
            <person name="Hornburger P."/>
            <person name="Mueller R.-W."/>
            <person name="Bruemmer F."/>
            <person name="Labrenz M."/>
            <person name="Spormann A.M."/>
            <person name="Op den Camp H."/>
            <person name="Overmann J."/>
            <person name="Amann R."/>
            <person name="Jetten M.S.M."/>
            <person name="Mascher T."/>
            <person name="Medema M.H."/>
            <person name="Devos D.P."/>
            <person name="Kaster A.-K."/>
            <person name="Ovreas L."/>
            <person name="Rohde M."/>
            <person name="Galperin M.Y."/>
            <person name="Jogler C."/>
        </authorList>
    </citation>
    <scope>NUCLEOTIDE SEQUENCE [LARGE SCALE GENOMIC DNA]</scope>
    <source>
        <strain evidence="8 9">Poly30</strain>
    </source>
</reference>
<accession>A0A518EPU9</accession>
<proteinExistence type="predicted"/>
<evidence type="ECO:0000256" key="6">
    <source>
        <dbReference type="SAM" id="MobiDB-lite"/>
    </source>
</evidence>
<dbReference type="Gene3D" id="1.10.510.10">
    <property type="entry name" value="Transferase(Phosphotransferase) domain 1"/>
    <property type="match status" value="1"/>
</dbReference>
<dbReference type="EC" id="2.7.11.1" evidence="8"/>
<evidence type="ECO:0000256" key="3">
    <source>
        <dbReference type="ARBA" id="ARBA00022777"/>
    </source>
</evidence>